<keyword evidence="2" id="KW-1185">Reference proteome</keyword>
<reference evidence="1 2" key="1">
    <citation type="submission" date="2024-05" db="EMBL/GenBank/DDBJ databases">
        <title>Genetic variation in Jamaican populations of the coffee berry borer (Hypothenemus hampei).</title>
        <authorList>
            <person name="Errbii M."/>
            <person name="Myrie A."/>
        </authorList>
    </citation>
    <scope>NUCLEOTIDE SEQUENCE [LARGE SCALE GENOMIC DNA]</scope>
    <source>
        <strain evidence="1">JA-Hopewell-2020-01-JO</strain>
        <tissue evidence="1">Whole body</tissue>
    </source>
</reference>
<protein>
    <submittedName>
        <fullName evidence="1">Uncharacterized protein</fullName>
    </submittedName>
</protein>
<sequence>MFMMTEKIARYPKVVKISKLCFFKWKWNTPFIITFLDCVSKIKSSSSPKRTIPKFTVVKAEYRFPWKPAAVKILEFSGITRKRTQDTLHKVALKFDKEFKNDFYSPWFRHPRRPRDKMDIL</sequence>
<proteinExistence type="predicted"/>
<comment type="caution">
    <text evidence="1">The sequence shown here is derived from an EMBL/GenBank/DDBJ whole genome shotgun (WGS) entry which is preliminary data.</text>
</comment>
<gene>
    <name evidence="1" type="ORF">ABEB36_010620</name>
</gene>
<accession>A0ABD1EEM7</accession>
<evidence type="ECO:0000313" key="2">
    <source>
        <dbReference type="Proteomes" id="UP001566132"/>
    </source>
</evidence>
<dbReference type="EMBL" id="JBDJPC010000008">
    <property type="protein sequence ID" value="KAL1492362.1"/>
    <property type="molecule type" value="Genomic_DNA"/>
</dbReference>
<dbReference type="AlphaFoldDB" id="A0ABD1EEM7"/>
<name>A0ABD1EEM7_HYPHA</name>
<organism evidence="1 2">
    <name type="scientific">Hypothenemus hampei</name>
    <name type="common">Coffee berry borer</name>
    <dbReference type="NCBI Taxonomy" id="57062"/>
    <lineage>
        <taxon>Eukaryota</taxon>
        <taxon>Metazoa</taxon>
        <taxon>Ecdysozoa</taxon>
        <taxon>Arthropoda</taxon>
        <taxon>Hexapoda</taxon>
        <taxon>Insecta</taxon>
        <taxon>Pterygota</taxon>
        <taxon>Neoptera</taxon>
        <taxon>Endopterygota</taxon>
        <taxon>Coleoptera</taxon>
        <taxon>Polyphaga</taxon>
        <taxon>Cucujiformia</taxon>
        <taxon>Curculionidae</taxon>
        <taxon>Scolytinae</taxon>
        <taxon>Hypothenemus</taxon>
    </lineage>
</organism>
<evidence type="ECO:0000313" key="1">
    <source>
        <dbReference type="EMBL" id="KAL1492362.1"/>
    </source>
</evidence>
<dbReference type="Proteomes" id="UP001566132">
    <property type="component" value="Unassembled WGS sequence"/>
</dbReference>